<dbReference type="CDD" id="cd14814">
    <property type="entry name" value="Peptidase_M15"/>
    <property type="match status" value="1"/>
</dbReference>
<dbReference type="GO" id="GO:0008233">
    <property type="term" value="F:peptidase activity"/>
    <property type="evidence" value="ECO:0007669"/>
    <property type="project" value="InterPro"/>
</dbReference>
<keyword evidence="5" id="KW-1185">Reference proteome</keyword>
<dbReference type="PANTHER" id="PTHR34385">
    <property type="entry name" value="D-ALANYL-D-ALANINE CARBOXYPEPTIDASE"/>
    <property type="match status" value="1"/>
</dbReference>
<dbReference type="Pfam" id="PF02557">
    <property type="entry name" value="VanY"/>
    <property type="match status" value="1"/>
</dbReference>
<evidence type="ECO:0000256" key="1">
    <source>
        <dbReference type="SAM" id="MobiDB-lite"/>
    </source>
</evidence>
<evidence type="ECO:0000313" key="4">
    <source>
        <dbReference type="EMBL" id="GEO34907.1"/>
    </source>
</evidence>
<dbReference type="Gene3D" id="3.30.1380.10">
    <property type="match status" value="1"/>
</dbReference>
<feature type="compositionally biased region" description="Low complexity" evidence="1">
    <location>
        <begin position="248"/>
        <end position="258"/>
    </location>
</feature>
<evidence type="ECO:0000313" key="5">
    <source>
        <dbReference type="Proteomes" id="UP000321181"/>
    </source>
</evidence>
<evidence type="ECO:0000256" key="2">
    <source>
        <dbReference type="SAM" id="SignalP"/>
    </source>
</evidence>
<dbReference type="InterPro" id="IPR003709">
    <property type="entry name" value="VanY-like_core_dom"/>
</dbReference>
<gene>
    <name evidence="4" type="ORF">CAE01nite_26320</name>
</gene>
<dbReference type="SUPFAM" id="SSF55166">
    <property type="entry name" value="Hedgehog/DD-peptidase"/>
    <property type="match status" value="1"/>
</dbReference>
<dbReference type="InterPro" id="IPR052179">
    <property type="entry name" value="DD-CPase-like"/>
</dbReference>
<feature type="signal peptide" evidence="2">
    <location>
        <begin position="1"/>
        <end position="32"/>
    </location>
</feature>
<dbReference type="InterPro" id="IPR009045">
    <property type="entry name" value="Zn_M74/Hedgehog-like"/>
</dbReference>
<accession>A0A512DEK7</accession>
<evidence type="ECO:0000259" key="3">
    <source>
        <dbReference type="Pfam" id="PF02557"/>
    </source>
</evidence>
<proteinExistence type="predicted"/>
<comment type="caution">
    <text evidence="4">The sequence shown here is derived from an EMBL/GenBank/DDBJ whole genome shotgun (WGS) entry which is preliminary data.</text>
</comment>
<sequence length="461" mass="45228">MRVSRSRALAGAAAKGGLVLALALSVGGYTVAESATQQATVEAEQTQQRAVVEAHREAVAAERQRAVATGQDAVADAEAVRTVAASTVSEADLAPLTAAVDRLSALLSEAPTAPIAPTDGADAAVEDAAADDVAADDVVTDAATDDAAAVDRSDRASRATGDRGPAPTTGTQDAPQATATPAADGTGADPDGAAPAAADAAAPEQGAGTSGTAAPATSAPATAAPTSDVATDPGATPETTTGPGGIEGATEAPAPADDAAPEDDLSAEILAAVATVTEQTARVQAAADAALAAQQAAAAAQQAADASAAQAAAAAAAEAAAKEAQRVSLDAYANGRVPADALCDLAVGGGHQLRCDAAEAFAALDAAYTAEFGESPAISDSYRSYAAQVACRRVKGYLCAVPGTSNHGRGVAVDLAGGVETFGTRQHRWMAANAGDFGWDLPDWASSGGSKPEPWHWEFIG</sequence>
<feature type="region of interest" description="Disordered" evidence="1">
    <location>
        <begin position="144"/>
        <end position="262"/>
    </location>
</feature>
<dbReference type="PANTHER" id="PTHR34385:SF1">
    <property type="entry name" value="PEPTIDOGLYCAN L-ALANYL-D-GLUTAMATE ENDOPEPTIDASE CWLK"/>
    <property type="match status" value="1"/>
</dbReference>
<keyword evidence="2" id="KW-0732">Signal</keyword>
<feature type="domain" description="D-alanyl-D-alanine carboxypeptidase-like core" evidence="3">
    <location>
        <begin position="351"/>
        <end position="461"/>
    </location>
</feature>
<name>A0A512DEK7_9CELL</name>
<organism evidence="4 5">
    <name type="scientific">Cellulomonas aerilata</name>
    <dbReference type="NCBI Taxonomy" id="515326"/>
    <lineage>
        <taxon>Bacteria</taxon>
        <taxon>Bacillati</taxon>
        <taxon>Actinomycetota</taxon>
        <taxon>Actinomycetes</taxon>
        <taxon>Micrococcales</taxon>
        <taxon>Cellulomonadaceae</taxon>
        <taxon>Cellulomonas</taxon>
    </lineage>
</organism>
<feature type="compositionally biased region" description="Basic and acidic residues" evidence="1">
    <location>
        <begin position="149"/>
        <end position="161"/>
    </location>
</feature>
<feature type="chain" id="PRO_5039391199" description="D-alanyl-D-alanine carboxypeptidase-like core domain-containing protein" evidence="2">
    <location>
        <begin position="33"/>
        <end position="461"/>
    </location>
</feature>
<dbReference type="GO" id="GO:0006508">
    <property type="term" value="P:proteolysis"/>
    <property type="evidence" value="ECO:0007669"/>
    <property type="project" value="InterPro"/>
</dbReference>
<reference evidence="4 5" key="1">
    <citation type="submission" date="2019-07" db="EMBL/GenBank/DDBJ databases">
        <title>Whole genome shotgun sequence of Cellulomonas aerilata NBRC 106308.</title>
        <authorList>
            <person name="Hosoyama A."/>
            <person name="Uohara A."/>
            <person name="Ohji S."/>
            <person name="Ichikawa N."/>
        </authorList>
    </citation>
    <scope>NUCLEOTIDE SEQUENCE [LARGE SCALE GENOMIC DNA]</scope>
    <source>
        <strain evidence="4 5">NBRC 106308</strain>
    </source>
</reference>
<dbReference type="EMBL" id="BJYY01000016">
    <property type="protein sequence ID" value="GEO34907.1"/>
    <property type="molecule type" value="Genomic_DNA"/>
</dbReference>
<feature type="compositionally biased region" description="Low complexity" evidence="1">
    <location>
        <begin position="164"/>
        <end position="241"/>
    </location>
</feature>
<dbReference type="Proteomes" id="UP000321181">
    <property type="component" value="Unassembled WGS sequence"/>
</dbReference>
<protein>
    <recommendedName>
        <fullName evidence="3">D-alanyl-D-alanine carboxypeptidase-like core domain-containing protein</fullName>
    </recommendedName>
</protein>
<dbReference type="AlphaFoldDB" id="A0A512DEK7"/>